<accession>A0ABX7T0I8</accession>
<dbReference type="Proteomes" id="UP000663923">
    <property type="component" value="Chromosome"/>
</dbReference>
<keyword evidence="1" id="KW-0812">Transmembrane</keyword>
<proteinExistence type="predicted"/>
<keyword evidence="1" id="KW-1133">Transmembrane helix</keyword>
<organism evidence="2 3">
    <name type="scientific">Parasphingorhabdus cellanae</name>
    <dbReference type="NCBI Taxonomy" id="2806553"/>
    <lineage>
        <taxon>Bacteria</taxon>
        <taxon>Pseudomonadati</taxon>
        <taxon>Pseudomonadota</taxon>
        <taxon>Alphaproteobacteria</taxon>
        <taxon>Sphingomonadales</taxon>
        <taxon>Sphingomonadaceae</taxon>
        <taxon>Parasphingorhabdus</taxon>
    </lineage>
</organism>
<gene>
    <name evidence="2" type="ORF">J4G78_12545</name>
</gene>
<name>A0ABX7T0I8_9SPHN</name>
<feature type="transmembrane region" description="Helical" evidence="1">
    <location>
        <begin position="7"/>
        <end position="25"/>
    </location>
</feature>
<reference evidence="2 3" key="1">
    <citation type="submission" date="2021-03" db="EMBL/GenBank/DDBJ databases">
        <title>Complete genome of Parasphingorhabdus_sp.JHSY0214.</title>
        <authorList>
            <person name="Yoo J.H."/>
            <person name="Bae J.W."/>
        </authorList>
    </citation>
    <scope>NUCLEOTIDE SEQUENCE [LARGE SCALE GENOMIC DNA]</scope>
    <source>
        <strain evidence="2 3">JHSY0214</strain>
    </source>
</reference>
<keyword evidence="1" id="KW-0472">Membrane</keyword>
<evidence type="ECO:0000313" key="2">
    <source>
        <dbReference type="EMBL" id="QTD55051.1"/>
    </source>
</evidence>
<evidence type="ECO:0008006" key="4">
    <source>
        <dbReference type="Google" id="ProtNLM"/>
    </source>
</evidence>
<evidence type="ECO:0000313" key="3">
    <source>
        <dbReference type="Proteomes" id="UP000663923"/>
    </source>
</evidence>
<keyword evidence="3" id="KW-1185">Reference proteome</keyword>
<protein>
    <recommendedName>
        <fullName evidence="4">DUF4878 domain-containing protein</fullName>
    </recommendedName>
</protein>
<sequence>MKTWMKVVLGVFAGIAALVSLIFWLTGDITKTGDDFFAAVQNDDMDTAYALLSDDFQVGTSKAELKSYLAANALDNIKETSWSSRFITGGTGRLEGTVTTAGGSKIPLQLRLIDSEAGWRINAIEKESAGLKEASSSGALPSPDKQKQLFKDTVTVFAQSLSEKSMKKLWDTGTADYQRTVSLENLDKGFGKFFKYAEGYLELSQQEPIIDGSEINEETRVLAIRGHYPVEPFPIYFRQLFFYEGVDWKFDGIALKVGLPPE</sequence>
<dbReference type="RefSeq" id="WP_207986878.1">
    <property type="nucleotide sequence ID" value="NZ_CP071794.1"/>
</dbReference>
<evidence type="ECO:0000256" key="1">
    <source>
        <dbReference type="SAM" id="Phobius"/>
    </source>
</evidence>
<dbReference type="EMBL" id="CP071794">
    <property type="protein sequence ID" value="QTD55051.1"/>
    <property type="molecule type" value="Genomic_DNA"/>
</dbReference>